<dbReference type="Pfam" id="PF00440">
    <property type="entry name" value="TetR_N"/>
    <property type="match status" value="1"/>
</dbReference>
<comment type="caution">
    <text evidence="6">The sequence shown here is derived from an EMBL/GenBank/DDBJ whole genome shotgun (WGS) entry which is preliminary data.</text>
</comment>
<keyword evidence="7" id="KW-1185">Reference proteome</keyword>
<keyword evidence="1" id="KW-0805">Transcription regulation</keyword>
<dbReference type="Proteomes" id="UP001139722">
    <property type="component" value="Unassembled WGS sequence"/>
</dbReference>
<reference evidence="6" key="1">
    <citation type="submission" date="2022-06" db="EMBL/GenBank/DDBJ databases">
        <title>Sequencing the genomes of 1000 actinobacteria strains.</title>
        <authorList>
            <person name="Klenk H.-P."/>
        </authorList>
    </citation>
    <scope>NUCLEOTIDE SEQUENCE</scope>
    <source>
        <strain evidence="6">DSM 22016</strain>
    </source>
</reference>
<proteinExistence type="predicted"/>
<dbReference type="PANTHER" id="PTHR30055:SF234">
    <property type="entry name" value="HTH-TYPE TRANSCRIPTIONAL REGULATOR BETI"/>
    <property type="match status" value="1"/>
</dbReference>
<dbReference type="RefSeq" id="WP_156998554.1">
    <property type="nucleotide sequence ID" value="NZ_JAMZDY010000001.1"/>
</dbReference>
<dbReference type="Gene3D" id="1.10.10.60">
    <property type="entry name" value="Homeodomain-like"/>
    <property type="match status" value="1"/>
</dbReference>
<evidence type="ECO:0000313" key="6">
    <source>
        <dbReference type="EMBL" id="MCP2370265.1"/>
    </source>
</evidence>
<accession>A0A9X2H011</accession>
<dbReference type="InterPro" id="IPR050109">
    <property type="entry name" value="HTH-type_TetR-like_transc_reg"/>
</dbReference>
<dbReference type="Pfam" id="PF17754">
    <property type="entry name" value="TetR_C_14"/>
    <property type="match status" value="1"/>
</dbReference>
<dbReference type="GO" id="GO:0003700">
    <property type="term" value="F:DNA-binding transcription factor activity"/>
    <property type="evidence" value="ECO:0007669"/>
    <property type="project" value="TreeGrafter"/>
</dbReference>
<sequence>MEHPTKRERTTAALVHAALDLFERGGYEQTTVGEIARAAGVTEMTFFRHFPTKEAVLLDDPYDPELIAAVGARPASEPPFLRAARGVRGAWRSLPEPETPVIRRRIRIIALTPSLRGAMWRSTGNTERALVEQLVADGAAPAVARVAAASVLAALVSGLYAWAEAPDGSLAEAIELALDVIDVRP</sequence>
<dbReference type="Gene3D" id="1.10.357.10">
    <property type="entry name" value="Tetracycline Repressor, domain 2"/>
    <property type="match status" value="1"/>
</dbReference>
<keyword evidence="2 4" id="KW-0238">DNA-binding</keyword>
<dbReference type="GO" id="GO:0000976">
    <property type="term" value="F:transcription cis-regulatory region binding"/>
    <property type="evidence" value="ECO:0007669"/>
    <property type="project" value="TreeGrafter"/>
</dbReference>
<protein>
    <submittedName>
        <fullName evidence="6">AcrR family transcriptional regulator</fullName>
    </submittedName>
</protein>
<feature type="domain" description="HTH tetR-type" evidence="5">
    <location>
        <begin position="8"/>
        <end position="68"/>
    </location>
</feature>
<dbReference type="AlphaFoldDB" id="A0A9X2H011"/>
<evidence type="ECO:0000313" key="7">
    <source>
        <dbReference type="Proteomes" id="UP001139722"/>
    </source>
</evidence>
<gene>
    <name evidence="6" type="ORF">BJ978_000941</name>
</gene>
<evidence type="ECO:0000259" key="5">
    <source>
        <dbReference type="PROSITE" id="PS50977"/>
    </source>
</evidence>
<dbReference type="OrthoDB" id="4746440at2"/>
<dbReference type="InterPro" id="IPR041347">
    <property type="entry name" value="MftR_C"/>
</dbReference>
<feature type="DNA-binding region" description="H-T-H motif" evidence="4">
    <location>
        <begin position="31"/>
        <end position="50"/>
    </location>
</feature>
<evidence type="ECO:0000256" key="2">
    <source>
        <dbReference type="ARBA" id="ARBA00023125"/>
    </source>
</evidence>
<evidence type="ECO:0000256" key="1">
    <source>
        <dbReference type="ARBA" id="ARBA00023015"/>
    </source>
</evidence>
<organism evidence="6 7">
    <name type="scientific">Agromyces terreus</name>
    <dbReference type="NCBI Taxonomy" id="424795"/>
    <lineage>
        <taxon>Bacteria</taxon>
        <taxon>Bacillati</taxon>
        <taxon>Actinomycetota</taxon>
        <taxon>Actinomycetes</taxon>
        <taxon>Micrococcales</taxon>
        <taxon>Microbacteriaceae</taxon>
        <taxon>Agromyces</taxon>
    </lineage>
</organism>
<dbReference type="PANTHER" id="PTHR30055">
    <property type="entry name" value="HTH-TYPE TRANSCRIPTIONAL REGULATOR RUTR"/>
    <property type="match status" value="1"/>
</dbReference>
<evidence type="ECO:0000256" key="3">
    <source>
        <dbReference type="ARBA" id="ARBA00023163"/>
    </source>
</evidence>
<name>A0A9X2H011_9MICO</name>
<keyword evidence="3" id="KW-0804">Transcription</keyword>
<dbReference type="InterPro" id="IPR009057">
    <property type="entry name" value="Homeodomain-like_sf"/>
</dbReference>
<dbReference type="SUPFAM" id="SSF46689">
    <property type="entry name" value="Homeodomain-like"/>
    <property type="match status" value="1"/>
</dbReference>
<dbReference type="PRINTS" id="PR00455">
    <property type="entry name" value="HTHTETR"/>
</dbReference>
<dbReference type="EMBL" id="JAMZDY010000001">
    <property type="protein sequence ID" value="MCP2370265.1"/>
    <property type="molecule type" value="Genomic_DNA"/>
</dbReference>
<dbReference type="PROSITE" id="PS50977">
    <property type="entry name" value="HTH_TETR_2"/>
    <property type="match status" value="1"/>
</dbReference>
<dbReference type="InterPro" id="IPR001647">
    <property type="entry name" value="HTH_TetR"/>
</dbReference>
<evidence type="ECO:0000256" key="4">
    <source>
        <dbReference type="PROSITE-ProRule" id="PRU00335"/>
    </source>
</evidence>